<sequence>MILLHLKNMDKCAMPLAITLWYYIQLLEIKLGYDVDKSIATVLQQLHQNILPFTILLYFIGYKLTRLPNDICISLLLGAINKWMLRHNGQAKTIKNRCA</sequence>
<gene>
    <name evidence="1" type="ORF">CK510_29490</name>
</gene>
<evidence type="ECO:0000313" key="1">
    <source>
        <dbReference type="EMBL" id="PAX45850.1"/>
    </source>
</evidence>
<reference evidence="1 2" key="1">
    <citation type="submission" date="2017-08" db="EMBL/GenBank/DDBJ databases">
        <title>Draft genome sequence of filamentous cyanobacterium Calothrix elsteri CCALA 953.</title>
        <authorList>
            <person name="Gagunashvili A.N."/>
            <person name="Elster J."/>
            <person name="Andresson O.S."/>
        </authorList>
    </citation>
    <scope>NUCLEOTIDE SEQUENCE [LARGE SCALE GENOMIC DNA]</scope>
    <source>
        <strain evidence="1 2">CCALA 953</strain>
    </source>
</reference>
<proteinExistence type="predicted"/>
<organism evidence="1 2">
    <name type="scientific">Brunnivagina elsteri CCALA 953</name>
    <dbReference type="NCBI Taxonomy" id="987040"/>
    <lineage>
        <taxon>Bacteria</taxon>
        <taxon>Bacillati</taxon>
        <taxon>Cyanobacteriota</taxon>
        <taxon>Cyanophyceae</taxon>
        <taxon>Nostocales</taxon>
        <taxon>Calotrichaceae</taxon>
        <taxon>Brunnivagina</taxon>
    </lineage>
</organism>
<evidence type="ECO:0000313" key="2">
    <source>
        <dbReference type="Proteomes" id="UP000218238"/>
    </source>
</evidence>
<dbReference type="EMBL" id="NTFS01000648">
    <property type="protein sequence ID" value="PAX45850.1"/>
    <property type="molecule type" value="Genomic_DNA"/>
</dbReference>
<protein>
    <submittedName>
        <fullName evidence="1">Uncharacterized protein</fullName>
    </submittedName>
</protein>
<keyword evidence="2" id="KW-1185">Reference proteome</keyword>
<accession>A0A2A2TA30</accession>
<dbReference type="AlphaFoldDB" id="A0A2A2TA30"/>
<dbReference type="Proteomes" id="UP000218238">
    <property type="component" value="Unassembled WGS sequence"/>
</dbReference>
<comment type="caution">
    <text evidence="1">The sequence shown here is derived from an EMBL/GenBank/DDBJ whole genome shotgun (WGS) entry which is preliminary data.</text>
</comment>
<name>A0A2A2TA30_9CYAN</name>